<sequence length="107" mass="12193">MGMCIRKPQAVCFSTSGEQENKVQSRTFVFWARTTKEGKIDLAQFIANRASKAVNEAIRVGWELKEAPSLVVRYRQSHLECLQAAFEGDCILICNNKWLDLARNILM</sequence>
<reference evidence="1" key="1">
    <citation type="submission" date="2020-04" db="EMBL/GenBank/DDBJ databases">
        <authorList>
            <person name="Alioto T."/>
            <person name="Alioto T."/>
            <person name="Gomez Garrido J."/>
        </authorList>
    </citation>
    <scope>NUCLEOTIDE SEQUENCE</scope>
    <source>
        <strain evidence="1">A484AB</strain>
    </source>
</reference>
<proteinExistence type="predicted"/>
<organism evidence="1 2">
    <name type="scientific">Paramuricea clavata</name>
    <name type="common">Red gorgonian</name>
    <name type="synonym">Violescent sea-whip</name>
    <dbReference type="NCBI Taxonomy" id="317549"/>
    <lineage>
        <taxon>Eukaryota</taxon>
        <taxon>Metazoa</taxon>
        <taxon>Cnidaria</taxon>
        <taxon>Anthozoa</taxon>
        <taxon>Octocorallia</taxon>
        <taxon>Malacalcyonacea</taxon>
        <taxon>Plexauridae</taxon>
        <taxon>Paramuricea</taxon>
    </lineage>
</organism>
<keyword evidence="2" id="KW-1185">Reference proteome</keyword>
<name>A0A6S7H3B9_PARCT</name>
<dbReference type="Proteomes" id="UP001152795">
    <property type="component" value="Unassembled WGS sequence"/>
</dbReference>
<gene>
    <name evidence="1" type="ORF">PACLA_8A063292</name>
</gene>
<protein>
    <submittedName>
        <fullName evidence="1">Uncharacterized protein</fullName>
    </submittedName>
</protein>
<dbReference type="AlphaFoldDB" id="A0A6S7H3B9"/>
<accession>A0A6S7H3B9</accession>
<evidence type="ECO:0000313" key="1">
    <source>
        <dbReference type="EMBL" id="CAB3999104.1"/>
    </source>
</evidence>
<evidence type="ECO:0000313" key="2">
    <source>
        <dbReference type="Proteomes" id="UP001152795"/>
    </source>
</evidence>
<dbReference type="EMBL" id="CACRXK020003516">
    <property type="protein sequence ID" value="CAB3999104.1"/>
    <property type="molecule type" value="Genomic_DNA"/>
</dbReference>
<comment type="caution">
    <text evidence="1">The sequence shown here is derived from an EMBL/GenBank/DDBJ whole genome shotgun (WGS) entry which is preliminary data.</text>
</comment>